<reference evidence="1 2" key="1">
    <citation type="submission" date="2017-12" db="EMBL/GenBank/DDBJ databases">
        <title>Complete genome sequence of Herbivorax saccincola GGR1, a novel Cellulosome-producing hydrolytic bacterium in a thermophilic biogas plant, established by Illumina and Nanopore MinION sequencing.</title>
        <authorList>
            <person name="Pechtl A."/>
            <person name="Ruckert C."/>
            <person name="Koeck D.E."/>
            <person name="Maus I."/>
            <person name="Winkler A."/>
            <person name="Kalinowski J."/>
            <person name="Puhler A."/>
            <person name="Schwarz W.W."/>
            <person name="Zverlov V.V."/>
            <person name="Schluter A."/>
            <person name="Liebl W."/>
        </authorList>
    </citation>
    <scope>NUCLEOTIDE SEQUENCE [LARGE SCALE GENOMIC DNA]</scope>
    <source>
        <strain evidence="2">SR1</strain>
    </source>
</reference>
<dbReference type="SUPFAM" id="SSF116922">
    <property type="entry name" value="YugE-like"/>
    <property type="match status" value="1"/>
</dbReference>
<gene>
    <name evidence="1" type="ORF">HVS_03980</name>
</gene>
<evidence type="ECO:0000313" key="2">
    <source>
        <dbReference type="Proteomes" id="UP000233534"/>
    </source>
</evidence>
<organism evidence="1 2">
    <name type="scientific">Acetivibrio saccincola</name>
    <dbReference type="NCBI Taxonomy" id="1677857"/>
    <lineage>
        <taxon>Bacteria</taxon>
        <taxon>Bacillati</taxon>
        <taxon>Bacillota</taxon>
        <taxon>Clostridia</taxon>
        <taxon>Eubacteriales</taxon>
        <taxon>Oscillospiraceae</taxon>
        <taxon>Acetivibrio</taxon>
    </lineage>
</organism>
<evidence type="ECO:0000313" key="1">
    <source>
        <dbReference type="EMBL" id="AUG56739.1"/>
    </source>
</evidence>
<name>A0A2K9E037_9FIRM</name>
<dbReference type="Gene3D" id="1.10.340.20">
    <property type="entry name" value="Apc36109-like domain"/>
    <property type="match status" value="1"/>
</dbReference>
<dbReference type="RefSeq" id="WP_207654800.1">
    <property type="nucleotide sequence ID" value="NZ_CP025197.1"/>
</dbReference>
<dbReference type="Proteomes" id="UP000233534">
    <property type="component" value="Chromosome"/>
</dbReference>
<protein>
    <recommendedName>
        <fullName evidence="3">DUF1871 domain-containing protein</fullName>
    </recommendedName>
</protein>
<dbReference type="InterPro" id="IPR023162">
    <property type="entry name" value="Apc36109-like_dom_sf"/>
</dbReference>
<dbReference type="InterPro" id="IPR015053">
    <property type="entry name" value="DUF1871"/>
</dbReference>
<accession>A0A2K9E037</accession>
<dbReference type="EMBL" id="CP025197">
    <property type="protein sequence ID" value="AUG56739.1"/>
    <property type="molecule type" value="Genomic_DNA"/>
</dbReference>
<dbReference type="AlphaFoldDB" id="A0A2K9E037"/>
<evidence type="ECO:0008006" key="3">
    <source>
        <dbReference type="Google" id="ProtNLM"/>
    </source>
</evidence>
<keyword evidence="2" id="KW-1185">Reference proteome</keyword>
<dbReference type="Pfam" id="PF08958">
    <property type="entry name" value="DUF1871"/>
    <property type="match status" value="1"/>
</dbReference>
<sequence length="91" mass="10738">MKYNKMTVKYNKIEKIINDWDPINLFPYSPPDEYRTEIEKIYNSCDKVCDKEALGRLIYKVFVDEFGDDVFKFNVNKCVEIAGLILSEDTL</sequence>
<proteinExistence type="predicted"/>
<dbReference type="KEGG" id="hsc:HVS_03980"/>